<dbReference type="EMBL" id="DLYI01000201">
    <property type="protein sequence ID" value="HAC29132.1"/>
    <property type="molecule type" value="Genomic_DNA"/>
</dbReference>
<keyword evidence="1" id="KW-0808">Transferase</keyword>
<dbReference type="Proteomes" id="UP000261325">
    <property type="component" value="Unassembled WGS sequence"/>
</dbReference>
<reference evidence="1 2" key="1">
    <citation type="journal article" date="2018" name="Nat. Biotechnol.">
        <title>A standardized bacterial taxonomy based on genome phylogeny substantially revises the tree of life.</title>
        <authorList>
            <person name="Parks D.H."/>
            <person name="Chuvochina M."/>
            <person name="Waite D.W."/>
            <person name="Rinke C."/>
            <person name="Skarshewski A."/>
            <person name="Chaumeil P.A."/>
            <person name="Hugenholtz P."/>
        </authorList>
    </citation>
    <scope>NUCLEOTIDE SEQUENCE [LARGE SCALE GENOMIC DNA]</scope>
    <source>
        <strain evidence="1">UBA9049</strain>
    </source>
</reference>
<dbReference type="GO" id="GO:0004674">
    <property type="term" value="F:protein serine/threonine kinase activity"/>
    <property type="evidence" value="ECO:0007669"/>
    <property type="project" value="UniProtKB-KW"/>
</dbReference>
<accession>A0A3B8WMH4</accession>
<comment type="caution">
    <text evidence="1">The sequence shown here is derived from an EMBL/GenBank/DDBJ whole genome shotgun (WGS) entry which is preliminary data.</text>
</comment>
<protein>
    <submittedName>
        <fullName evidence="1">Serine/threonine protein kinase</fullName>
    </submittedName>
</protein>
<evidence type="ECO:0000313" key="2">
    <source>
        <dbReference type="Proteomes" id="UP000261325"/>
    </source>
</evidence>
<organism evidence="1 2">
    <name type="scientific">Marinobacter nauticus</name>
    <name type="common">Marinobacter hydrocarbonoclasticus</name>
    <name type="synonym">Marinobacter aquaeolei</name>
    <dbReference type="NCBI Taxonomy" id="2743"/>
    <lineage>
        <taxon>Bacteria</taxon>
        <taxon>Pseudomonadati</taxon>
        <taxon>Pseudomonadota</taxon>
        <taxon>Gammaproteobacteria</taxon>
        <taxon>Pseudomonadales</taxon>
        <taxon>Marinobacteraceae</taxon>
        <taxon>Marinobacter</taxon>
    </lineage>
</organism>
<keyword evidence="1" id="KW-0723">Serine/threonine-protein kinase</keyword>
<gene>
    <name evidence="1" type="ORF">DCF82_15175</name>
</gene>
<feature type="non-terminal residue" evidence="1">
    <location>
        <position position="1"/>
    </location>
</feature>
<proteinExistence type="predicted"/>
<dbReference type="AlphaFoldDB" id="A0A3B8WMH4"/>
<keyword evidence="1" id="KW-0418">Kinase</keyword>
<evidence type="ECO:0000313" key="1">
    <source>
        <dbReference type="EMBL" id="HAC29132.1"/>
    </source>
</evidence>
<sequence length="70" mass="8362">IHSHYRLLDPEREPEFRTLLDEILSAVEQITGLGVSGYMKMPYKDTRFFPHIERLPDRYYPRNPRAESVN</sequence>
<name>A0A3B8WMH4_MARNT</name>